<feature type="compositionally biased region" description="Polar residues" evidence="5">
    <location>
        <begin position="1"/>
        <end position="22"/>
    </location>
</feature>
<feature type="compositionally biased region" description="Gly residues" evidence="5">
    <location>
        <begin position="834"/>
        <end position="845"/>
    </location>
</feature>
<feature type="compositionally biased region" description="Low complexity" evidence="5">
    <location>
        <begin position="916"/>
        <end position="929"/>
    </location>
</feature>
<reference evidence="7 8" key="1">
    <citation type="journal article" date="2020" name="ISME J.">
        <title>Uncovering the hidden diversity of litter-decomposition mechanisms in mushroom-forming fungi.</title>
        <authorList>
            <person name="Floudas D."/>
            <person name="Bentzer J."/>
            <person name="Ahren D."/>
            <person name="Johansson T."/>
            <person name="Persson P."/>
            <person name="Tunlid A."/>
        </authorList>
    </citation>
    <scope>NUCLEOTIDE SEQUENCE [LARGE SCALE GENOMIC DNA]</scope>
    <source>
        <strain evidence="7 8">CBS 101986</strain>
    </source>
</reference>
<evidence type="ECO:0000256" key="2">
    <source>
        <dbReference type="ARBA" id="ARBA00023015"/>
    </source>
</evidence>
<feature type="compositionally biased region" description="Low complexity" evidence="5">
    <location>
        <begin position="1274"/>
        <end position="1284"/>
    </location>
</feature>
<feature type="region of interest" description="Disordered" evidence="5">
    <location>
        <begin position="241"/>
        <end position="415"/>
    </location>
</feature>
<gene>
    <name evidence="7" type="ORF">D9619_012373</name>
</gene>
<dbReference type="Proteomes" id="UP000567179">
    <property type="component" value="Unassembled WGS sequence"/>
</dbReference>
<feature type="compositionally biased region" description="Polar residues" evidence="5">
    <location>
        <begin position="134"/>
        <end position="144"/>
    </location>
</feature>
<dbReference type="GO" id="GO:0005634">
    <property type="term" value="C:nucleus"/>
    <property type="evidence" value="ECO:0007669"/>
    <property type="project" value="UniProtKB-SubCell"/>
</dbReference>
<protein>
    <recommendedName>
        <fullName evidence="6">Zinc-finger domain-containing protein</fullName>
    </recommendedName>
</protein>
<feature type="region of interest" description="Disordered" evidence="5">
    <location>
        <begin position="628"/>
        <end position="647"/>
    </location>
</feature>
<feature type="region of interest" description="Disordered" evidence="5">
    <location>
        <begin position="1"/>
        <end position="153"/>
    </location>
</feature>
<feature type="compositionally biased region" description="Basic and acidic residues" evidence="5">
    <location>
        <begin position="23"/>
        <end position="50"/>
    </location>
</feature>
<evidence type="ECO:0000256" key="4">
    <source>
        <dbReference type="ARBA" id="ARBA00023242"/>
    </source>
</evidence>
<name>A0A8H5AR71_9AGAR</name>
<keyword evidence="2" id="KW-0805">Transcription regulation</keyword>
<keyword evidence="3" id="KW-0804">Transcription</keyword>
<feature type="region of interest" description="Disordered" evidence="5">
    <location>
        <begin position="875"/>
        <end position="946"/>
    </location>
</feature>
<organism evidence="7 8">
    <name type="scientific">Psilocybe cf. subviscida</name>
    <dbReference type="NCBI Taxonomy" id="2480587"/>
    <lineage>
        <taxon>Eukaryota</taxon>
        <taxon>Fungi</taxon>
        <taxon>Dikarya</taxon>
        <taxon>Basidiomycota</taxon>
        <taxon>Agaricomycotina</taxon>
        <taxon>Agaricomycetes</taxon>
        <taxon>Agaricomycetidae</taxon>
        <taxon>Agaricales</taxon>
        <taxon>Agaricineae</taxon>
        <taxon>Strophariaceae</taxon>
        <taxon>Psilocybe</taxon>
    </lineage>
</organism>
<feature type="region of interest" description="Disordered" evidence="5">
    <location>
        <begin position="829"/>
        <end position="863"/>
    </location>
</feature>
<keyword evidence="4" id="KW-0539">Nucleus</keyword>
<feature type="compositionally biased region" description="Basic and acidic residues" evidence="5">
    <location>
        <begin position="67"/>
        <end position="76"/>
    </location>
</feature>
<feature type="compositionally biased region" description="Basic residues" evidence="5">
    <location>
        <begin position="561"/>
        <end position="570"/>
    </location>
</feature>
<feature type="compositionally biased region" description="Low complexity" evidence="5">
    <location>
        <begin position="348"/>
        <end position="365"/>
    </location>
</feature>
<dbReference type="EMBL" id="JAACJJ010000059">
    <property type="protein sequence ID" value="KAF5309409.1"/>
    <property type="molecule type" value="Genomic_DNA"/>
</dbReference>
<evidence type="ECO:0000313" key="7">
    <source>
        <dbReference type="EMBL" id="KAF5309409.1"/>
    </source>
</evidence>
<proteinExistence type="predicted"/>
<feature type="region of interest" description="Disordered" evidence="5">
    <location>
        <begin position="561"/>
        <end position="593"/>
    </location>
</feature>
<feature type="compositionally biased region" description="Low complexity" evidence="5">
    <location>
        <begin position="628"/>
        <end position="637"/>
    </location>
</feature>
<feature type="compositionally biased region" description="Acidic residues" evidence="5">
    <location>
        <begin position="850"/>
        <end position="859"/>
    </location>
</feature>
<evidence type="ECO:0000256" key="5">
    <source>
        <dbReference type="SAM" id="MobiDB-lite"/>
    </source>
</evidence>
<evidence type="ECO:0000313" key="8">
    <source>
        <dbReference type="Proteomes" id="UP000567179"/>
    </source>
</evidence>
<feature type="compositionally biased region" description="Polar residues" evidence="5">
    <location>
        <begin position="387"/>
        <end position="401"/>
    </location>
</feature>
<dbReference type="Pfam" id="PF10497">
    <property type="entry name" value="zf-4CXXC_R1"/>
    <property type="match status" value="1"/>
</dbReference>
<dbReference type="InterPro" id="IPR018866">
    <property type="entry name" value="Znf-4CXXC_R1"/>
</dbReference>
<accession>A0A8H5AR71</accession>
<feature type="domain" description="Zinc-finger" evidence="6">
    <location>
        <begin position="1031"/>
        <end position="1095"/>
    </location>
</feature>
<evidence type="ECO:0000256" key="3">
    <source>
        <dbReference type="ARBA" id="ARBA00023163"/>
    </source>
</evidence>
<feature type="region of interest" description="Disordered" evidence="5">
    <location>
        <begin position="1265"/>
        <end position="1297"/>
    </location>
</feature>
<comment type="subcellular location">
    <subcellularLocation>
        <location evidence="1">Nucleus</location>
    </subcellularLocation>
</comment>
<keyword evidence="8" id="KW-1185">Reference proteome</keyword>
<feature type="compositionally biased region" description="Polar residues" evidence="5">
    <location>
        <begin position="80"/>
        <end position="96"/>
    </location>
</feature>
<dbReference type="OrthoDB" id="298344at2759"/>
<feature type="compositionally biased region" description="Basic and acidic residues" evidence="5">
    <location>
        <begin position="315"/>
        <end position="330"/>
    </location>
</feature>
<sequence length="1327" mass="142571">MESDTAQNSECSHKSVLNASTNSHRDINQETQHGRALERKEERRIAREKSSVSPEAELADALAVSSEDGRGEEQPERVNSPETVEQAQTDASTTDASPMFKPLPNSVLHKSPAKKPIKEPLFRPSPPSDEERTSTQNNVISLHPTNPEAASDNDDAIVVEDMISSYESLFTPPASSDDDTPLAYIRKSKSKKPPRYVMTHVQVPPLRRPKSDYKDLKDVFPSKLPRKKTVQVQAHSSLLAALQSQMAHNSEIHDDEDMIVEEPPKKNRKPVQRNAVAGPSRLLPSSDPPRSRTGPKRRFIESSSSSDDSTAGRSTRADPVSKAKSVETKPKRQKITIDLTLDEDDEGTPAPSTPRRSSPSRRATSQPKRQKLPNVDVSLSPIPGPSAKQSSPITLPASSVSFRRPSFDSPNSSMPEREGLQLLNLRFYQYPHPSILHVNTQFHRQWFHETAAENVMSSSVSSSTIGSGERHDDAGVFRSRFPWGGLRGGSSARKYLTLDDDVISLGYASLGFEDDDADIDSEDADADVPALKLERRLSFSPVVEKEVRPVRIDLAAELKKRKLAKGKQKQKQNNLASLLSGHNRDQERPVESVVQATSGNNAPETQLGLPSVGISDLAASGSNQLPSLSLLPSTQHQQHVDSQSYLTSSMPSVPYPIRRPLGNLGVFMHDYAARSPSPDAHSQIASGSLPNVANASSLASFSTAVGVDAGADPYSKPYSLTLQQGPLAAATDTTVMPHFHQSDEILLTATGNGAGQHLEVDAMFPSGTVFNGGLAALNESWMTTGQQYLADYGYDTVDPTLICGGFTNSDDGAVHSTSANVLEFGENAKLGSRSGTGEGVIGAAGGECTNSEDDREEASEVSLLSDASKAGSLFSSPSGALSIRPPSLSAGSSSSSGSPTSSVALVPTSLTSMDGSPSSQSSGFSPSKPSRLETPGSPDISPVSLTGASNIISEPLIVVGEEPLRVLVAQHESSPLSDLTSISDDGSVATPELAETAVTLLKPSKLEVVIVQKPRKPAPGWEEHTPDSDIYCHQCRSRNSHPKTRCACKAKYCGRCVSVRPKYVQMLKPGDRVYSCPRCEQWCTCSACCRKRGETYVPARAQTTINSPSPAVAPRVHKAFSARLPPAPAPPPSPRVQVRKAFPSSRPYASPDIGKESVSPVVIARPSSFIDSGPSSLVTSEPLAPTPQKKSRVFIGKIQRSWGLGKKPRTRELNPAPRAVWPENPTGPCTVRYYVGSSQFLQHKQLHLESTDDLLAGLTSVASLEDSDTDDADNAAPATEEAPPVNDDKSNRPLSTPAALCDRDVARALSATYESLGHTVILSEECR</sequence>
<feature type="compositionally biased region" description="Low complexity" evidence="5">
    <location>
        <begin position="886"/>
        <end position="906"/>
    </location>
</feature>
<comment type="caution">
    <text evidence="7">The sequence shown here is derived from an EMBL/GenBank/DDBJ whole genome shotgun (WGS) entry which is preliminary data.</text>
</comment>
<evidence type="ECO:0000256" key="1">
    <source>
        <dbReference type="ARBA" id="ARBA00004123"/>
    </source>
</evidence>
<evidence type="ECO:0000259" key="6">
    <source>
        <dbReference type="Pfam" id="PF10497"/>
    </source>
</evidence>